<evidence type="ECO:0000259" key="2">
    <source>
        <dbReference type="PROSITE" id="PS51898"/>
    </source>
</evidence>
<dbReference type="InterPro" id="IPR050090">
    <property type="entry name" value="Tyrosine_recombinase_XerCD"/>
</dbReference>
<dbReference type="GO" id="GO:0006310">
    <property type="term" value="P:DNA recombination"/>
    <property type="evidence" value="ECO:0007669"/>
    <property type="project" value="UniProtKB-KW"/>
</dbReference>
<keyword evidence="4" id="KW-1185">Reference proteome</keyword>
<reference evidence="3" key="1">
    <citation type="submission" date="2021-01" db="EMBL/GenBank/DDBJ databases">
        <title>Whole genome shotgun sequence of Planosporangium mesophilum NBRC 109066.</title>
        <authorList>
            <person name="Komaki H."/>
            <person name="Tamura T."/>
        </authorList>
    </citation>
    <scope>NUCLEOTIDE SEQUENCE</scope>
    <source>
        <strain evidence="3">NBRC 109066</strain>
    </source>
</reference>
<evidence type="ECO:0000313" key="3">
    <source>
        <dbReference type="EMBL" id="GII20839.1"/>
    </source>
</evidence>
<dbReference type="PROSITE" id="PS51898">
    <property type="entry name" value="TYR_RECOMBINASE"/>
    <property type="match status" value="1"/>
</dbReference>
<name>A0A8J3WZ51_9ACTN</name>
<protein>
    <submittedName>
        <fullName evidence="3">Integrase</fullName>
    </submittedName>
</protein>
<organism evidence="3 4">
    <name type="scientific">Planosporangium mesophilum</name>
    <dbReference type="NCBI Taxonomy" id="689768"/>
    <lineage>
        <taxon>Bacteria</taxon>
        <taxon>Bacillati</taxon>
        <taxon>Actinomycetota</taxon>
        <taxon>Actinomycetes</taxon>
        <taxon>Micromonosporales</taxon>
        <taxon>Micromonosporaceae</taxon>
        <taxon>Planosporangium</taxon>
    </lineage>
</organism>
<feature type="domain" description="Tyr recombinase" evidence="2">
    <location>
        <begin position="234"/>
        <end position="449"/>
    </location>
</feature>
<sequence length="460" mass="51076">MGNTYDVRIWKTEVYKGARGNTYWVRWGVAGKPWKEPFKQKALAESFRSELVSAARKGEAFDTESGRPVSMRRAAGDMSWYEFACAYVDMKWPRVAATTRRTHAEALTAVTTAMFVNDKGKPDDKLIRSALCRWAFNTNKRNDPDCPSDIRSALRWVQTHTRPVSALSKPEVLRPVLDALTVRLDGGPAAPSVVSRKRKILNAAAEYAVEVKLLSTNPIPALKWTAPKTVHAVDRRSVANPIQARTLLNAVRAQQRSGPRLVAFFGCLYFAALRPEEAVSLARHNLALPAEGWGELHLDVAEPHAGKEWTDSGKNRDRRQLKQRARGEIRTVPCPPELTALLHEHIDRFGTAPDGRLFTGERNHGELPKLTIVRAWQRARAEVFAPEVAASPLARTPYDLRHAAVSTWLNGGVPPTQVAEWAGHSVEILLKIYAKCLDGGGEVLRQRIQAALGHPMSHAG</sequence>
<dbReference type="Gene3D" id="1.10.443.10">
    <property type="entry name" value="Intergrase catalytic core"/>
    <property type="match status" value="1"/>
</dbReference>
<dbReference type="AlphaFoldDB" id="A0A8J3WZ51"/>
<dbReference type="InterPro" id="IPR002104">
    <property type="entry name" value="Integrase_catalytic"/>
</dbReference>
<proteinExistence type="predicted"/>
<dbReference type="RefSeq" id="WP_168112910.1">
    <property type="nucleotide sequence ID" value="NZ_BOON01000003.1"/>
</dbReference>
<evidence type="ECO:0000313" key="4">
    <source>
        <dbReference type="Proteomes" id="UP000599074"/>
    </source>
</evidence>
<comment type="caution">
    <text evidence="3">The sequence shown here is derived from an EMBL/GenBank/DDBJ whole genome shotgun (WGS) entry which is preliminary data.</text>
</comment>
<gene>
    <name evidence="3" type="ORF">Pme01_04360</name>
</gene>
<evidence type="ECO:0000256" key="1">
    <source>
        <dbReference type="ARBA" id="ARBA00023172"/>
    </source>
</evidence>
<dbReference type="EMBL" id="BOON01000003">
    <property type="protein sequence ID" value="GII20839.1"/>
    <property type="molecule type" value="Genomic_DNA"/>
</dbReference>
<dbReference type="InterPro" id="IPR013762">
    <property type="entry name" value="Integrase-like_cat_sf"/>
</dbReference>
<dbReference type="PANTHER" id="PTHR30349:SF64">
    <property type="entry name" value="PROPHAGE INTEGRASE INTD-RELATED"/>
    <property type="match status" value="1"/>
</dbReference>
<accession>A0A8J3WZ51</accession>
<dbReference type="PANTHER" id="PTHR30349">
    <property type="entry name" value="PHAGE INTEGRASE-RELATED"/>
    <property type="match status" value="1"/>
</dbReference>
<keyword evidence="1" id="KW-0233">DNA recombination</keyword>
<dbReference type="Proteomes" id="UP000599074">
    <property type="component" value="Unassembled WGS sequence"/>
</dbReference>
<dbReference type="SUPFAM" id="SSF56349">
    <property type="entry name" value="DNA breaking-rejoining enzymes"/>
    <property type="match status" value="1"/>
</dbReference>
<dbReference type="InterPro" id="IPR011010">
    <property type="entry name" value="DNA_brk_join_enz"/>
</dbReference>
<dbReference type="GO" id="GO:0015074">
    <property type="term" value="P:DNA integration"/>
    <property type="evidence" value="ECO:0007669"/>
    <property type="project" value="InterPro"/>
</dbReference>
<dbReference type="GO" id="GO:0003677">
    <property type="term" value="F:DNA binding"/>
    <property type="evidence" value="ECO:0007669"/>
    <property type="project" value="InterPro"/>
</dbReference>